<proteinExistence type="predicted"/>
<dbReference type="STRING" id="8090.ENSORLP00000038202"/>
<dbReference type="Gene3D" id="2.60.40.10">
    <property type="entry name" value="Immunoglobulins"/>
    <property type="match status" value="2"/>
</dbReference>
<gene>
    <name evidence="7" type="primary">LOC111946735</name>
</gene>
<feature type="compositionally biased region" description="Basic and acidic residues" evidence="5">
    <location>
        <begin position="833"/>
        <end position="845"/>
    </location>
</feature>
<dbReference type="InParanoid" id="A0A3B3I2P6"/>
<feature type="compositionally biased region" description="Basic and acidic residues" evidence="5">
    <location>
        <begin position="891"/>
        <end position="909"/>
    </location>
</feature>
<feature type="region of interest" description="Disordered" evidence="5">
    <location>
        <begin position="459"/>
        <end position="957"/>
    </location>
</feature>
<evidence type="ECO:0000256" key="4">
    <source>
        <dbReference type="ARBA" id="ARBA00023180"/>
    </source>
</evidence>
<evidence type="ECO:0000256" key="5">
    <source>
        <dbReference type="SAM" id="MobiDB-lite"/>
    </source>
</evidence>
<feature type="domain" description="Ig-like" evidence="6">
    <location>
        <begin position="119"/>
        <end position="190"/>
    </location>
</feature>
<reference evidence="7" key="2">
    <citation type="submission" date="2025-08" db="UniProtKB">
        <authorList>
            <consortium name="Ensembl"/>
        </authorList>
    </citation>
    <scope>IDENTIFICATION</scope>
    <source>
        <strain evidence="7">Hd-rR</strain>
    </source>
</reference>
<feature type="compositionally biased region" description="Low complexity" evidence="5">
    <location>
        <begin position="728"/>
        <end position="742"/>
    </location>
</feature>
<keyword evidence="8" id="KW-1185">Reference proteome</keyword>
<organism evidence="7 8">
    <name type="scientific">Oryzias latipes</name>
    <name type="common">Japanese rice fish</name>
    <name type="synonym">Japanese killifish</name>
    <dbReference type="NCBI Taxonomy" id="8090"/>
    <lineage>
        <taxon>Eukaryota</taxon>
        <taxon>Metazoa</taxon>
        <taxon>Chordata</taxon>
        <taxon>Craniata</taxon>
        <taxon>Vertebrata</taxon>
        <taxon>Euteleostomi</taxon>
        <taxon>Actinopterygii</taxon>
        <taxon>Neopterygii</taxon>
        <taxon>Teleostei</taxon>
        <taxon>Neoteleostei</taxon>
        <taxon>Acanthomorphata</taxon>
        <taxon>Ovalentaria</taxon>
        <taxon>Atherinomorphae</taxon>
        <taxon>Beloniformes</taxon>
        <taxon>Adrianichthyidae</taxon>
        <taxon>Oryziinae</taxon>
        <taxon>Oryzias</taxon>
    </lineage>
</organism>
<dbReference type="InterPro" id="IPR015631">
    <property type="entry name" value="CD2/SLAM_rcpt"/>
</dbReference>
<dbReference type="Bgee" id="ENSORLG00000017860">
    <property type="expression patterns" value="Expressed in intestine and 13 other cell types or tissues"/>
</dbReference>
<comment type="subcellular location">
    <subcellularLocation>
        <location evidence="1">Membrane</location>
    </subcellularLocation>
</comment>
<evidence type="ECO:0000256" key="1">
    <source>
        <dbReference type="ARBA" id="ARBA00004370"/>
    </source>
</evidence>
<accession>A0A3B3I2P6</accession>
<feature type="compositionally biased region" description="Basic and acidic residues" evidence="5">
    <location>
        <begin position="462"/>
        <end position="480"/>
    </location>
</feature>
<dbReference type="GO" id="GO:0016020">
    <property type="term" value="C:membrane"/>
    <property type="evidence" value="ECO:0007669"/>
    <property type="project" value="UniProtKB-SubCell"/>
</dbReference>
<dbReference type="PANTHER" id="PTHR12080">
    <property type="entry name" value="SIGNALING LYMPHOCYTIC ACTIVATION MOLECULE"/>
    <property type="match status" value="1"/>
</dbReference>
<reference evidence="7 8" key="1">
    <citation type="journal article" date="2007" name="Nature">
        <title>The medaka draft genome and insights into vertebrate genome evolution.</title>
        <authorList>
            <person name="Kasahara M."/>
            <person name="Naruse K."/>
            <person name="Sasaki S."/>
            <person name="Nakatani Y."/>
            <person name="Qu W."/>
            <person name="Ahsan B."/>
            <person name="Yamada T."/>
            <person name="Nagayasu Y."/>
            <person name="Doi K."/>
            <person name="Kasai Y."/>
            <person name="Jindo T."/>
            <person name="Kobayashi D."/>
            <person name="Shimada A."/>
            <person name="Toyoda A."/>
            <person name="Kuroki Y."/>
            <person name="Fujiyama A."/>
            <person name="Sasaki T."/>
            <person name="Shimizu A."/>
            <person name="Asakawa S."/>
            <person name="Shimizu N."/>
            <person name="Hashimoto S."/>
            <person name="Yang J."/>
            <person name="Lee Y."/>
            <person name="Matsushima K."/>
            <person name="Sugano S."/>
            <person name="Sakaizumi M."/>
            <person name="Narita T."/>
            <person name="Ohishi K."/>
            <person name="Haga S."/>
            <person name="Ohta F."/>
            <person name="Nomoto H."/>
            <person name="Nogata K."/>
            <person name="Morishita T."/>
            <person name="Endo T."/>
            <person name="Shin-I T."/>
            <person name="Takeda H."/>
            <person name="Morishita S."/>
            <person name="Kohara Y."/>
        </authorList>
    </citation>
    <scope>NUCLEOTIDE SEQUENCE [LARGE SCALE GENOMIC DNA]</scope>
    <source>
        <strain evidence="7 8">Hd-rR</strain>
    </source>
</reference>
<feature type="compositionally biased region" description="Basic and acidic residues" evidence="5">
    <location>
        <begin position="347"/>
        <end position="358"/>
    </location>
</feature>
<dbReference type="InterPro" id="IPR003599">
    <property type="entry name" value="Ig_sub"/>
</dbReference>
<name>A0A3B3I2P6_ORYLA</name>
<feature type="compositionally biased region" description="Basic and acidic residues" evidence="5">
    <location>
        <begin position="322"/>
        <end position="339"/>
    </location>
</feature>
<feature type="compositionally biased region" description="Pro residues" evidence="5">
    <location>
        <begin position="854"/>
        <end position="863"/>
    </location>
</feature>
<evidence type="ECO:0000313" key="7">
    <source>
        <dbReference type="Ensembl" id="ENSORLP00000038202.1"/>
    </source>
</evidence>
<keyword evidence="2" id="KW-0732">Signal</keyword>
<protein>
    <recommendedName>
        <fullName evidence="6">Ig-like domain-containing protein</fullName>
    </recommendedName>
</protein>
<feature type="compositionally biased region" description="Low complexity" evidence="5">
    <location>
        <begin position="864"/>
        <end position="875"/>
    </location>
</feature>
<dbReference type="Proteomes" id="UP000001038">
    <property type="component" value="Chromosome 21"/>
</dbReference>
<evidence type="ECO:0000256" key="3">
    <source>
        <dbReference type="ARBA" id="ARBA00023136"/>
    </source>
</evidence>
<evidence type="ECO:0000256" key="2">
    <source>
        <dbReference type="ARBA" id="ARBA00022729"/>
    </source>
</evidence>
<feature type="compositionally biased region" description="Polar residues" evidence="5">
    <location>
        <begin position="279"/>
        <end position="299"/>
    </location>
</feature>
<feature type="compositionally biased region" description="Polar residues" evidence="5">
    <location>
        <begin position="493"/>
        <end position="505"/>
    </location>
</feature>
<feature type="compositionally biased region" description="Basic and acidic residues" evidence="5">
    <location>
        <begin position="743"/>
        <end position="755"/>
    </location>
</feature>
<dbReference type="AlphaFoldDB" id="A0A3B3I2P6"/>
<feature type="compositionally biased region" description="Low complexity" evidence="5">
    <location>
        <begin position="544"/>
        <end position="555"/>
    </location>
</feature>
<sequence length="957" mass="103740">MKSRSLLPYCICLINLVTTAALKYALVGNSTTFKTGINTPEPPEEILWKHNGNKMVEFDGQQQKPFNPFIDRITLNWHTAELTIANLKYEDSGDYDVEVFANKKLHPASFQLEVIDPVPKPSISCKINAGGNATLTCSAEVKGPYTKLEFSWTPPGNEKSSSSLEIKLGDKQDSQVYECKVKTQLSEEVSSFTAKDCYTEETSAGRIAGIVVGLLIPILLVIVVVSCLYKKGCLFKPKHHDGGYDEEKQTQLNSANDVKENNGGGIEEERRLLVREETMPSTQPLYQRNTASKNQQDESPSVLPQPPLKPSRSIVSPSKSQTHNEESEVNGDAKEKEPESDPLPSEKAADVDPEKNQHEIPSSPPQPPLKPSRSIVSPSRSQTHNKEGKVNGDAEEKGPESEPLPSEKTTDVEPGEIQRQSFDQTAPCLNQVSLLGFFCFAGSQQNQHEIISPLLTVPVEQHNTEDPHAKEAIKETEAKVSESAPSGLEQKTVGESMNQDQTESSHPPPVAAKPSRASYINRVYKNPAGEEDSEKKKEEVSFLTSVQSSTSVPPTDTKEAVEQEENPKENSSGIDFPVSKETAVVLPDLTEKQKTESSHPPPVAAKPSRASYINRVYKNPAGEEDSEKKKEEVSSLTSVPSRASVPPTDTKEAVEQAENPKENSSGIDPPVSKETAVVLPDLTEKQKTESSHPPPVAAKPSRASYINRGFKNPAGEEDSEKKKKEEVSSLTSVPSSTSVPPTDTKEAAEQEENPKENSSGIDPAVSKETAVVLPGSDVVGDEHKQPKCSADTSVSAPAEPPASPVTQNVPKTPPNEAVEPEGNGFTGPASPEPSERKAEQPEVKDSQNIIEVKTPPPPTPEPNPAGAGTQTGAGQQEKDKRVPPAEEEESQKENSHLIDHEQDEGHNSEPEESFQTPPCSPKRSPKEAKVGSDSSSGEDQSKEDEGEAALSEPKHSQ</sequence>
<dbReference type="GeneTree" id="ENSGT01030000234540"/>
<dbReference type="PANTHER" id="PTHR12080:SF55">
    <property type="entry name" value="LYMPHOCYTE FUNCTION-ASSOCIATED ANTIGEN 3"/>
    <property type="match status" value="1"/>
</dbReference>
<dbReference type="GO" id="GO:0006955">
    <property type="term" value="P:immune response"/>
    <property type="evidence" value="ECO:0000318"/>
    <property type="project" value="GO_Central"/>
</dbReference>
<dbReference type="PROSITE" id="PS50835">
    <property type="entry name" value="IG_LIKE"/>
    <property type="match status" value="1"/>
</dbReference>
<dbReference type="InterPro" id="IPR007110">
    <property type="entry name" value="Ig-like_dom"/>
</dbReference>
<feature type="compositionally biased region" description="Basic and acidic residues" evidence="5">
    <location>
        <begin position="556"/>
        <end position="568"/>
    </location>
</feature>
<keyword evidence="3" id="KW-0472">Membrane</keyword>
<dbReference type="SMART" id="SM00409">
    <property type="entry name" value="IG"/>
    <property type="match status" value="2"/>
</dbReference>
<dbReference type="SUPFAM" id="SSF48726">
    <property type="entry name" value="Immunoglobulin"/>
    <property type="match status" value="2"/>
</dbReference>
<feature type="region of interest" description="Disordered" evidence="5">
    <location>
        <begin position="239"/>
        <end position="422"/>
    </location>
</feature>
<dbReference type="Ensembl" id="ENSORLT00000036830.1">
    <property type="protein sequence ID" value="ENSORLP00000038202.1"/>
    <property type="gene ID" value="ENSORLG00000017860.2"/>
</dbReference>
<feature type="compositionally biased region" description="Basic and acidic residues" evidence="5">
    <location>
        <begin position="649"/>
        <end position="661"/>
    </location>
</feature>
<evidence type="ECO:0000313" key="8">
    <source>
        <dbReference type="Proteomes" id="UP000001038"/>
    </source>
</evidence>
<feature type="compositionally biased region" description="Basic and acidic residues" evidence="5">
    <location>
        <begin position="267"/>
        <end position="278"/>
    </location>
</feature>
<keyword evidence="4" id="KW-0325">Glycoprotein</keyword>
<dbReference type="InterPro" id="IPR036179">
    <property type="entry name" value="Ig-like_dom_sf"/>
</dbReference>
<feature type="compositionally biased region" description="Basic and acidic residues" evidence="5">
    <location>
        <begin position="240"/>
        <end position="249"/>
    </location>
</feature>
<reference evidence="7" key="3">
    <citation type="submission" date="2025-09" db="UniProtKB">
        <authorList>
            <consortium name="Ensembl"/>
        </authorList>
    </citation>
    <scope>IDENTIFICATION</scope>
    <source>
        <strain evidence="7">Hd-rR</strain>
    </source>
</reference>
<evidence type="ECO:0000259" key="6">
    <source>
        <dbReference type="PROSITE" id="PS50835"/>
    </source>
</evidence>
<feature type="compositionally biased region" description="Basic and acidic residues" evidence="5">
    <location>
        <begin position="384"/>
        <end position="400"/>
    </location>
</feature>
<dbReference type="InterPro" id="IPR013783">
    <property type="entry name" value="Ig-like_fold"/>
</dbReference>